<keyword evidence="2 11" id="KW-0808">Transferase</keyword>
<dbReference type="RefSeq" id="WP_046363321.1">
    <property type="nucleotide sequence ID" value="NZ_LAUZ02000044.1"/>
</dbReference>
<evidence type="ECO:0000256" key="4">
    <source>
        <dbReference type="ARBA" id="ARBA00022984"/>
    </source>
</evidence>
<evidence type="ECO:0000256" key="1">
    <source>
        <dbReference type="ARBA" id="ARBA00004752"/>
    </source>
</evidence>
<evidence type="ECO:0000259" key="9">
    <source>
        <dbReference type="PROSITE" id="PS52029"/>
    </source>
</evidence>
<dbReference type="InterPro" id="IPR038063">
    <property type="entry name" value="Transpep_catalytic_dom"/>
</dbReference>
<comment type="pathway">
    <text evidence="7">Glycan biosynthesis.</text>
</comment>
<dbReference type="GO" id="GO:0008360">
    <property type="term" value="P:regulation of cell shape"/>
    <property type="evidence" value="ECO:0007669"/>
    <property type="project" value="UniProtKB-UniRule"/>
</dbReference>
<accession>A0A0J6WDA1</accession>
<keyword evidence="3 8" id="KW-0133">Cell shape</keyword>
<dbReference type="CDD" id="cd16913">
    <property type="entry name" value="YkuD_like"/>
    <property type="match status" value="1"/>
</dbReference>
<dbReference type="UniPathway" id="UPA00219"/>
<keyword evidence="6 8" id="KW-0961">Cell wall biogenesis/degradation</keyword>
<dbReference type="STRING" id="1807.MOBUDSM44075_01076"/>
<dbReference type="CDD" id="cd13431">
    <property type="entry name" value="LDT_IgD_like_1"/>
    <property type="match status" value="1"/>
</dbReference>
<comment type="caution">
    <text evidence="11">The sequence shown here is derived from an EMBL/GenBank/DDBJ whole genome shotgun (WGS) entry which is preliminary data.</text>
</comment>
<dbReference type="InterPro" id="IPR050979">
    <property type="entry name" value="LD-transpeptidase"/>
</dbReference>
<evidence type="ECO:0000313" key="12">
    <source>
        <dbReference type="Proteomes" id="UP000034150"/>
    </source>
</evidence>
<feature type="domain" description="L,D-TPase catalytic" evidence="9">
    <location>
        <begin position="140"/>
        <end position="265"/>
    </location>
</feature>
<evidence type="ECO:0000313" key="11">
    <source>
        <dbReference type="EMBL" id="KMO79943.1"/>
    </source>
</evidence>
<protein>
    <submittedName>
        <fullName evidence="10">Membrane protein</fullName>
    </submittedName>
    <submittedName>
        <fullName evidence="11">Putative L,D-transpeptidase LppS</fullName>
        <ecNumber evidence="11">2.-.-.-</ecNumber>
    </submittedName>
</protein>
<feature type="active site" description="Nucleophile" evidence="8">
    <location>
        <position position="241"/>
    </location>
</feature>
<evidence type="ECO:0000256" key="7">
    <source>
        <dbReference type="ARBA" id="ARBA00060592"/>
    </source>
</evidence>
<dbReference type="GO" id="GO:0005576">
    <property type="term" value="C:extracellular region"/>
    <property type="evidence" value="ECO:0007669"/>
    <property type="project" value="TreeGrafter"/>
</dbReference>
<evidence type="ECO:0000256" key="6">
    <source>
        <dbReference type="ARBA" id="ARBA00023316"/>
    </source>
</evidence>
<evidence type="ECO:0000256" key="5">
    <source>
        <dbReference type="ARBA" id="ARBA00023315"/>
    </source>
</evidence>
<organism evidence="11 13">
    <name type="scientific">Mycolicibacterium obuense</name>
    <dbReference type="NCBI Taxonomy" id="1807"/>
    <lineage>
        <taxon>Bacteria</taxon>
        <taxon>Bacillati</taxon>
        <taxon>Actinomycetota</taxon>
        <taxon>Actinomycetes</taxon>
        <taxon>Mycobacteriales</taxon>
        <taxon>Mycobacteriaceae</taxon>
        <taxon>Mycolicibacterium</taxon>
    </lineage>
</organism>
<dbReference type="InterPro" id="IPR005490">
    <property type="entry name" value="LD_TPept_cat_dom"/>
</dbReference>
<dbReference type="PATRIC" id="fig|1807.13.peg.3661"/>
<feature type="active site" description="Proton donor/acceptor" evidence="8">
    <location>
        <position position="223"/>
    </location>
</feature>
<dbReference type="PROSITE" id="PS52029">
    <property type="entry name" value="LD_TPASE"/>
    <property type="match status" value="1"/>
</dbReference>
<keyword evidence="12" id="KW-1185">Reference proteome</keyword>
<dbReference type="EMBL" id="LAUZ02000044">
    <property type="protein sequence ID" value="KKF01720.1"/>
    <property type="molecule type" value="Genomic_DNA"/>
</dbReference>
<keyword evidence="4 8" id="KW-0573">Peptidoglycan synthesis</keyword>
<dbReference type="Proteomes" id="UP000036313">
    <property type="component" value="Unassembled WGS sequence"/>
</dbReference>
<name>A0A0J6WDA1_9MYCO</name>
<dbReference type="GO" id="GO:0016746">
    <property type="term" value="F:acyltransferase activity"/>
    <property type="evidence" value="ECO:0007669"/>
    <property type="project" value="UniProtKB-KW"/>
</dbReference>
<reference evidence="10 12" key="2">
    <citation type="submission" date="2015-04" db="EMBL/GenBank/DDBJ databases">
        <title>Genome sequence of Mycobacterium obuense UC1.</title>
        <authorList>
            <person name="Greninger A.L."/>
            <person name="Cunningham G."/>
            <person name="Chiu C.Y."/>
            <person name="Miller S."/>
        </authorList>
    </citation>
    <scope>NUCLEOTIDE SEQUENCE [LARGE SCALE GENOMIC DNA]</scope>
    <source>
        <strain evidence="10 12">UC1</strain>
    </source>
</reference>
<dbReference type="EMBL" id="JYNU01000006">
    <property type="protein sequence ID" value="KMO79943.1"/>
    <property type="molecule type" value="Genomic_DNA"/>
</dbReference>
<dbReference type="Gene3D" id="2.40.440.10">
    <property type="entry name" value="L,D-transpeptidase catalytic domain-like"/>
    <property type="match status" value="1"/>
</dbReference>
<evidence type="ECO:0000256" key="3">
    <source>
        <dbReference type="ARBA" id="ARBA00022960"/>
    </source>
</evidence>
<comment type="pathway">
    <text evidence="1 8">Cell wall biogenesis; peptidoglycan biosynthesis.</text>
</comment>
<evidence type="ECO:0000313" key="13">
    <source>
        <dbReference type="Proteomes" id="UP000036313"/>
    </source>
</evidence>
<dbReference type="SUPFAM" id="SSF141523">
    <property type="entry name" value="L,D-transpeptidase catalytic domain-like"/>
    <property type="match status" value="1"/>
</dbReference>
<keyword evidence="5" id="KW-0012">Acyltransferase</keyword>
<dbReference type="AlphaFoldDB" id="A0A0J6WDA1"/>
<evidence type="ECO:0000256" key="8">
    <source>
        <dbReference type="PROSITE-ProRule" id="PRU01373"/>
    </source>
</evidence>
<dbReference type="Proteomes" id="UP000034150">
    <property type="component" value="Unassembled WGS sequence"/>
</dbReference>
<dbReference type="InterPro" id="IPR041280">
    <property type="entry name" value="Big_10"/>
</dbReference>
<sequence precursor="true">MASASREHTRRRSSIGRIAAVLGAVTVMTGLTVGPSAVGAIGSAVPTLPSTISEMSPSPGQTVGVGHPVTVTFTAPVADRAAVQDSFSVRPADATPAQGTFTWLDDRTMQWTPTQFFPAHAPIDVSVGGFATSFETGSSVVGVADLDAHTFTVSIDGVVAREMPASMGKPKHPTPIGSFTALEKQKSVVMDSRTIGIPLSDPEGYKLTVADAVRVTWGGVYVHSAPWSVGSQGYANVSHGCINLSPDNAAWYFDTVSVGDPIIVQA</sequence>
<dbReference type="PANTHER" id="PTHR30582">
    <property type="entry name" value="L,D-TRANSPEPTIDASE"/>
    <property type="match status" value="1"/>
</dbReference>
<dbReference type="Pfam" id="PF17964">
    <property type="entry name" value="Big_10"/>
    <property type="match status" value="1"/>
</dbReference>
<evidence type="ECO:0000256" key="2">
    <source>
        <dbReference type="ARBA" id="ARBA00022679"/>
    </source>
</evidence>
<dbReference type="Gene3D" id="2.60.40.3710">
    <property type="match status" value="1"/>
</dbReference>
<dbReference type="PANTHER" id="PTHR30582:SF2">
    <property type="entry name" value="L,D-TRANSPEPTIDASE YCIB-RELATED"/>
    <property type="match status" value="1"/>
</dbReference>
<dbReference type="GO" id="GO:0071972">
    <property type="term" value="F:peptidoglycan L,D-transpeptidase activity"/>
    <property type="evidence" value="ECO:0007669"/>
    <property type="project" value="TreeGrafter"/>
</dbReference>
<dbReference type="FunFam" id="2.40.440.10:FF:000008">
    <property type="entry name" value="L,D-transpeptidase 1"/>
    <property type="match status" value="1"/>
</dbReference>
<dbReference type="GO" id="GO:0018104">
    <property type="term" value="P:peptidoglycan-protein cross-linking"/>
    <property type="evidence" value="ECO:0007669"/>
    <property type="project" value="TreeGrafter"/>
</dbReference>
<dbReference type="GO" id="GO:0071555">
    <property type="term" value="P:cell wall organization"/>
    <property type="evidence" value="ECO:0007669"/>
    <property type="project" value="UniProtKB-UniRule"/>
</dbReference>
<proteinExistence type="predicted"/>
<dbReference type="EC" id="2.-.-.-" evidence="11"/>
<evidence type="ECO:0000313" key="10">
    <source>
        <dbReference type="EMBL" id="KKF01720.1"/>
    </source>
</evidence>
<reference evidence="11 13" key="1">
    <citation type="journal article" date="2015" name="Genome Biol. Evol.">
        <title>Characterization of Three Mycobacterium spp. with Potential Use in Bioremediation by Genome Sequencing and Comparative Genomics.</title>
        <authorList>
            <person name="Das S."/>
            <person name="Pettersson B.M."/>
            <person name="Behra P.R."/>
            <person name="Ramesh M."/>
            <person name="Dasgupta S."/>
            <person name="Bhattacharya A."/>
            <person name="Kirsebom L.A."/>
        </authorList>
    </citation>
    <scope>NUCLEOTIDE SEQUENCE [LARGE SCALE GENOMIC DNA]</scope>
    <source>
        <strain evidence="11 13">DSM 44075</strain>
    </source>
</reference>
<gene>
    <name evidence="11" type="primary">lppS_1</name>
    <name evidence="11" type="ORF">MOBUDSM44075_01076</name>
    <name evidence="10" type="ORF">WN67_12385</name>
</gene>
<dbReference type="Pfam" id="PF03734">
    <property type="entry name" value="YkuD"/>
    <property type="match status" value="1"/>
</dbReference>